<evidence type="ECO:0000259" key="6">
    <source>
        <dbReference type="PROSITE" id="PS51747"/>
    </source>
</evidence>
<sequence length="355" mass="38177">MQSVRCQAHLRSSKLHTVVVGKRPASTGATSVTTEQISAAAHKLNEDNSPLKGRFMIPAAEVRQLLDARGNNFEEFLYSLISPASKLARPPISGYFVGAVALGGSGNVYVGVNIEFPGTPLNNSIHAEQCLLVNCLHSGETSMQALAVSAAPCGHCRQFYAEIKDADALEYIFGRDAKPKFLADLLPERFGPSDLQDEPFPLLLEPQRNPVAWHLDAEAMVAIREDEQEFQRAAAEALAEARQCYAPYTRCHSGAALITTSGQVFSGGYIESAAYNPSLSPFHGAVVDAVTHFGLPTYDQIREVVLAERPGAPVQHADNIRLLLDRIAPAAKLTVLPLVSDPDCGNAAFISLSSV</sequence>
<feature type="binding site" evidence="4">
    <location>
        <begin position="113"/>
        <end position="115"/>
    </location>
    <ligand>
        <name>substrate</name>
    </ligand>
</feature>
<keyword evidence="10" id="KW-1185">Reference proteome</keyword>
<dbReference type="Pfam" id="PF00383">
    <property type="entry name" value="dCMP_cyt_deam_1"/>
    <property type="match status" value="1"/>
</dbReference>
<dbReference type="Proteomes" id="UP000722791">
    <property type="component" value="Unassembled WGS sequence"/>
</dbReference>
<feature type="domain" description="CMP/dCMP-type deaminase" evidence="6">
    <location>
        <begin position="228"/>
        <end position="355"/>
    </location>
</feature>
<dbReference type="GO" id="GO:0004126">
    <property type="term" value="F:cytidine deaminase activity"/>
    <property type="evidence" value="ECO:0007669"/>
    <property type="project" value="InterPro"/>
</dbReference>
<feature type="domain" description="CMP/dCMP-type deaminase" evidence="6">
    <location>
        <begin position="72"/>
        <end position="193"/>
    </location>
</feature>
<dbReference type="Pfam" id="PF08211">
    <property type="entry name" value="dCMP_cyt_deam_2"/>
    <property type="match status" value="1"/>
</dbReference>
<dbReference type="SUPFAM" id="SSF53927">
    <property type="entry name" value="Cytidine deaminase-like"/>
    <property type="match status" value="2"/>
</dbReference>
<evidence type="ECO:0000256" key="3">
    <source>
        <dbReference type="PIRSR" id="PIRSR006334-1"/>
    </source>
</evidence>
<dbReference type="InterPro" id="IPR050202">
    <property type="entry name" value="Cyt/Deoxycyt_deaminase"/>
</dbReference>
<feature type="binding site" evidence="5">
    <location>
        <position position="156"/>
    </location>
    <ligand>
        <name>Zn(2+)</name>
        <dbReference type="ChEBI" id="CHEBI:29105"/>
        <note>catalytic</note>
    </ligand>
</feature>
<comment type="cofactor">
    <cofactor evidence="5">
        <name>Zn(2+)</name>
        <dbReference type="ChEBI" id="CHEBI:29105"/>
    </cofactor>
    <text evidence="5">Binds 1 zinc ion.</text>
</comment>
<feature type="active site" description="Proton donor" evidence="3">
    <location>
        <position position="128"/>
    </location>
</feature>
<feature type="binding site" evidence="5">
    <location>
        <position position="126"/>
    </location>
    <ligand>
        <name>Zn(2+)</name>
        <dbReference type="ChEBI" id="CHEBI:29105"/>
        <note>catalytic</note>
    </ligand>
</feature>
<proteinExistence type="inferred from homology"/>
<dbReference type="EMBL" id="BNCP01000007">
    <property type="protein sequence ID" value="GIL75256.1"/>
    <property type="molecule type" value="Genomic_DNA"/>
</dbReference>
<accession>A0A8J4G9V7</accession>
<evidence type="ECO:0000256" key="2">
    <source>
        <dbReference type="ARBA" id="ARBA00011738"/>
    </source>
</evidence>
<evidence type="ECO:0000313" key="9">
    <source>
        <dbReference type="Proteomes" id="UP000722791"/>
    </source>
</evidence>
<dbReference type="EMBL" id="BNCQ01000013">
    <property type="protein sequence ID" value="GIM03128.1"/>
    <property type="molecule type" value="Genomic_DNA"/>
</dbReference>
<evidence type="ECO:0000313" key="8">
    <source>
        <dbReference type="EMBL" id="GIM03128.1"/>
    </source>
</evidence>
<dbReference type="PROSITE" id="PS51747">
    <property type="entry name" value="CYT_DCMP_DEAMINASES_2"/>
    <property type="match status" value="2"/>
</dbReference>
<dbReference type="PIRSF" id="PIRSF006334">
    <property type="entry name" value="Cdd_plus_pseudo"/>
    <property type="match status" value="1"/>
</dbReference>
<evidence type="ECO:0000313" key="7">
    <source>
        <dbReference type="EMBL" id="GIL75256.1"/>
    </source>
</evidence>
<gene>
    <name evidence="7" type="ORF">Vretifemale_5024</name>
    <name evidence="8" type="ORF">Vretimale_7918</name>
</gene>
<dbReference type="PANTHER" id="PTHR11644:SF2">
    <property type="entry name" value="CYTIDINE DEAMINASE"/>
    <property type="match status" value="1"/>
</dbReference>
<dbReference type="Proteomes" id="UP000747110">
    <property type="component" value="Unassembled WGS sequence"/>
</dbReference>
<evidence type="ECO:0000256" key="4">
    <source>
        <dbReference type="PIRSR" id="PIRSR006334-2"/>
    </source>
</evidence>
<evidence type="ECO:0000256" key="1">
    <source>
        <dbReference type="ARBA" id="ARBA00006576"/>
    </source>
</evidence>
<evidence type="ECO:0000313" key="10">
    <source>
        <dbReference type="Proteomes" id="UP000747110"/>
    </source>
</evidence>
<dbReference type="Gene3D" id="3.40.140.10">
    <property type="entry name" value="Cytidine Deaminase, domain 2"/>
    <property type="match status" value="2"/>
</dbReference>
<protein>
    <recommendedName>
        <fullName evidence="6">CMP/dCMP-type deaminase domain-containing protein</fullName>
    </recommendedName>
</protein>
<keyword evidence="5" id="KW-0479">Metal-binding</keyword>
<organism evidence="8 9">
    <name type="scientific">Volvox reticuliferus</name>
    <dbReference type="NCBI Taxonomy" id="1737510"/>
    <lineage>
        <taxon>Eukaryota</taxon>
        <taxon>Viridiplantae</taxon>
        <taxon>Chlorophyta</taxon>
        <taxon>core chlorophytes</taxon>
        <taxon>Chlorophyceae</taxon>
        <taxon>CS clade</taxon>
        <taxon>Chlamydomonadales</taxon>
        <taxon>Volvocaceae</taxon>
        <taxon>Volvox</taxon>
    </lineage>
</organism>
<dbReference type="NCBIfam" id="NF006537">
    <property type="entry name" value="PRK09027.1"/>
    <property type="match status" value="1"/>
</dbReference>
<comment type="similarity">
    <text evidence="1">Belongs to the cytidine and deoxycytidylate deaminase family.</text>
</comment>
<keyword evidence="5" id="KW-0862">Zinc</keyword>
<dbReference type="AlphaFoldDB" id="A0A8J4G9V7"/>
<dbReference type="PANTHER" id="PTHR11644">
    <property type="entry name" value="CYTIDINE DEAMINASE"/>
    <property type="match status" value="1"/>
</dbReference>
<evidence type="ECO:0000256" key="5">
    <source>
        <dbReference type="PIRSR" id="PIRSR006334-3"/>
    </source>
</evidence>
<feature type="binding site" evidence="5">
    <location>
        <position position="153"/>
    </location>
    <ligand>
        <name>Zn(2+)</name>
        <dbReference type="ChEBI" id="CHEBI:29105"/>
        <note>catalytic</note>
    </ligand>
</feature>
<dbReference type="CDD" id="cd01283">
    <property type="entry name" value="cytidine_deaminase"/>
    <property type="match status" value="2"/>
</dbReference>
<dbReference type="GO" id="GO:0008270">
    <property type="term" value="F:zinc ion binding"/>
    <property type="evidence" value="ECO:0007669"/>
    <property type="project" value="InterPro"/>
</dbReference>
<comment type="caution">
    <text evidence="8">The sequence shown here is derived from an EMBL/GenBank/DDBJ whole genome shotgun (WGS) entry which is preliminary data.</text>
</comment>
<dbReference type="GO" id="GO:0072527">
    <property type="term" value="P:pyrimidine-containing compound metabolic process"/>
    <property type="evidence" value="ECO:0007669"/>
    <property type="project" value="UniProtKB-ARBA"/>
</dbReference>
<dbReference type="GO" id="GO:0005829">
    <property type="term" value="C:cytosol"/>
    <property type="evidence" value="ECO:0007669"/>
    <property type="project" value="TreeGrafter"/>
</dbReference>
<dbReference type="InterPro" id="IPR002125">
    <property type="entry name" value="CMP_dCMP_dom"/>
</dbReference>
<comment type="subunit">
    <text evidence="2">Homodimer.</text>
</comment>
<dbReference type="InterPro" id="IPR013171">
    <property type="entry name" value="Cyd/dCyd_deaminase_Zn-bd"/>
</dbReference>
<reference evidence="8" key="1">
    <citation type="journal article" date="2021" name="Proc. Natl. Acad. Sci. U.S.A.">
        <title>Three genomes in the algal genus Volvox reveal the fate of a haploid sex-determining region after a transition to homothallism.</title>
        <authorList>
            <person name="Yamamoto K."/>
            <person name="Hamaji T."/>
            <person name="Kawai-Toyooka H."/>
            <person name="Matsuzaki R."/>
            <person name="Takahashi F."/>
            <person name="Nishimura Y."/>
            <person name="Kawachi M."/>
            <person name="Noguchi H."/>
            <person name="Minakuchi Y."/>
            <person name="Umen J.G."/>
            <person name="Toyoda A."/>
            <person name="Nozaki H."/>
        </authorList>
    </citation>
    <scope>NUCLEOTIDE SEQUENCE</scope>
    <source>
        <strain evidence="8">NIES-3785</strain>
        <strain evidence="7">NIES-3786</strain>
    </source>
</reference>
<dbReference type="OrthoDB" id="414540at2759"/>
<dbReference type="GO" id="GO:0055086">
    <property type="term" value="P:nucleobase-containing small molecule metabolic process"/>
    <property type="evidence" value="ECO:0007669"/>
    <property type="project" value="UniProtKB-ARBA"/>
</dbReference>
<name>A0A8J4G9V7_9CHLO</name>
<dbReference type="InterPro" id="IPR016193">
    <property type="entry name" value="Cytidine_deaminase-like"/>
</dbReference>